<keyword evidence="1" id="KW-0812">Transmembrane</keyword>
<gene>
    <name evidence="2" type="ORF">I5M32_16505</name>
</gene>
<accession>A0ABS1BNZ8</accession>
<evidence type="ECO:0000313" key="2">
    <source>
        <dbReference type="EMBL" id="MBK0384563.1"/>
    </source>
</evidence>
<evidence type="ECO:0000256" key="1">
    <source>
        <dbReference type="SAM" id="Phobius"/>
    </source>
</evidence>
<organism evidence="2 3">
    <name type="scientific">Pedobacter segetis</name>
    <dbReference type="NCBI Taxonomy" id="2793069"/>
    <lineage>
        <taxon>Bacteria</taxon>
        <taxon>Pseudomonadati</taxon>
        <taxon>Bacteroidota</taxon>
        <taxon>Sphingobacteriia</taxon>
        <taxon>Sphingobacteriales</taxon>
        <taxon>Sphingobacteriaceae</taxon>
        <taxon>Pedobacter</taxon>
    </lineage>
</organism>
<proteinExistence type="predicted"/>
<dbReference type="EMBL" id="JAEHFY010000061">
    <property type="protein sequence ID" value="MBK0384563.1"/>
    <property type="molecule type" value="Genomic_DNA"/>
</dbReference>
<keyword evidence="1" id="KW-0472">Membrane</keyword>
<sequence length="237" mass="28260">MINKIFEIIIEVILFLIASYFIFYKSWLISLAKEVAKLSTIEEFTKLTENVKKDFNEKIESYKSKLSEELTLKIEPLKSELAKNNITHQIKFGFLHQERSKVILELYKKLIELHSAMVNWTNFMHPIIEDGDKESQERAARANDAINDFRDFYLVNKLFFAKSFCKSIDEIFVEYWDKGWEFSFGQERIKRGNLEKDYLKHHSEQMSKISKELRENLPIKINEIEDKFRAILNVEEE</sequence>
<name>A0ABS1BNZ8_9SPHI</name>
<keyword evidence="1" id="KW-1133">Transmembrane helix</keyword>
<dbReference type="Proteomes" id="UP000660024">
    <property type="component" value="Unassembled WGS sequence"/>
</dbReference>
<evidence type="ECO:0000313" key="3">
    <source>
        <dbReference type="Proteomes" id="UP000660024"/>
    </source>
</evidence>
<reference evidence="2 3" key="1">
    <citation type="submission" date="2020-12" db="EMBL/GenBank/DDBJ databases">
        <title>Bacterial novel species Pedobacter sp. SD-b isolated from soil.</title>
        <authorList>
            <person name="Jung H.-Y."/>
        </authorList>
    </citation>
    <scope>NUCLEOTIDE SEQUENCE [LARGE SCALE GENOMIC DNA]</scope>
    <source>
        <strain evidence="2 3">SD-b</strain>
    </source>
</reference>
<feature type="transmembrane region" description="Helical" evidence="1">
    <location>
        <begin position="6"/>
        <end position="24"/>
    </location>
</feature>
<comment type="caution">
    <text evidence="2">The sequence shown here is derived from an EMBL/GenBank/DDBJ whole genome shotgun (WGS) entry which is preliminary data.</text>
</comment>
<protein>
    <recommendedName>
        <fullName evidence="4">Phage abortive infection protein</fullName>
    </recommendedName>
</protein>
<evidence type="ECO:0008006" key="4">
    <source>
        <dbReference type="Google" id="ProtNLM"/>
    </source>
</evidence>
<keyword evidence="3" id="KW-1185">Reference proteome</keyword>